<sequence>MKTIIYFLAFFFLITYFLPEHVIGDMVLNHLAISGDGEEAMDNFYFSILVIKVIVSSVFSFALTYLTGMILKKKK</sequence>
<evidence type="ECO:0000256" key="1">
    <source>
        <dbReference type="SAM" id="Phobius"/>
    </source>
</evidence>
<evidence type="ECO:0000313" key="3">
    <source>
        <dbReference type="Proteomes" id="UP000276061"/>
    </source>
</evidence>
<dbReference type="EMBL" id="RJLR01000002">
    <property type="protein sequence ID" value="RNM10220.1"/>
    <property type="molecule type" value="Genomic_DNA"/>
</dbReference>
<dbReference type="RefSeq" id="WP_123251807.1">
    <property type="nucleotide sequence ID" value="NZ_RJLR01000002.1"/>
</dbReference>
<keyword evidence="1" id="KW-0472">Membrane</keyword>
<keyword evidence="1" id="KW-0812">Transmembrane</keyword>
<evidence type="ECO:0000313" key="2">
    <source>
        <dbReference type="EMBL" id="RNM10220.1"/>
    </source>
</evidence>
<name>A0A3N0GE06_9GAMM</name>
<organism evidence="2 3">
    <name type="scientific">Dickeya undicola</name>
    <dbReference type="NCBI Taxonomy" id="1577887"/>
    <lineage>
        <taxon>Bacteria</taxon>
        <taxon>Pseudomonadati</taxon>
        <taxon>Pseudomonadota</taxon>
        <taxon>Gammaproteobacteria</taxon>
        <taxon>Enterobacterales</taxon>
        <taxon>Pectobacteriaceae</taxon>
        <taxon>Dickeya</taxon>
    </lineage>
</organism>
<protein>
    <submittedName>
        <fullName evidence="2">Uncharacterized protein</fullName>
    </submittedName>
</protein>
<keyword evidence="1" id="KW-1133">Transmembrane helix</keyword>
<gene>
    <name evidence="2" type="ORF">EF878_00190</name>
</gene>
<comment type="caution">
    <text evidence="2">The sequence shown here is derived from an EMBL/GenBank/DDBJ whole genome shotgun (WGS) entry which is preliminary data.</text>
</comment>
<proteinExistence type="predicted"/>
<reference evidence="2 3" key="1">
    <citation type="submission" date="2018-11" db="EMBL/GenBank/DDBJ databases">
        <title>Characterization of surface water Dickeya isolates.</title>
        <authorList>
            <person name="Van Gijsegem F."/>
            <person name="Pedron J."/>
        </authorList>
    </citation>
    <scope>NUCLEOTIDE SEQUENCE [LARGE SCALE GENOMIC DNA]</scope>
    <source>
        <strain evidence="2 3">FVG1-MFV-O17</strain>
    </source>
</reference>
<dbReference type="AlphaFoldDB" id="A0A3N0GE06"/>
<feature type="transmembrane region" description="Helical" evidence="1">
    <location>
        <begin position="43"/>
        <end position="66"/>
    </location>
</feature>
<dbReference type="OrthoDB" id="6630540at2"/>
<accession>A0A3N0GE06</accession>
<dbReference type="Proteomes" id="UP000276061">
    <property type="component" value="Unassembled WGS sequence"/>
</dbReference>